<dbReference type="InterPro" id="IPR046030">
    <property type="entry name" value="DUF5988"/>
</dbReference>
<protein>
    <submittedName>
        <fullName evidence="1">Uncharacterized protein</fullName>
    </submittedName>
</protein>
<dbReference type="AlphaFoldDB" id="A0A563EL04"/>
<evidence type="ECO:0000313" key="1">
    <source>
        <dbReference type="EMBL" id="TWP46937.1"/>
    </source>
</evidence>
<dbReference type="Proteomes" id="UP000316639">
    <property type="component" value="Unassembled WGS sequence"/>
</dbReference>
<name>A0A563EL04_9PSEU</name>
<dbReference type="Pfam" id="PF19450">
    <property type="entry name" value="DUF5988"/>
    <property type="match status" value="1"/>
</dbReference>
<proteinExistence type="predicted"/>
<evidence type="ECO:0000313" key="2">
    <source>
        <dbReference type="Proteomes" id="UP000316639"/>
    </source>
</evidence>
<dbReference type="RefSeq" id="WP_146358209.1">
    <property type="nucleotide sequence ID" value="NZ_VOBR01000028.1"/>
</dbReference>
<sequence length="69" mass="7474">MNPIKVALADGVNGQPSTETLYEVHDLADKVKLQCGNGYRHFTYSGDSVAVGDIPVPLFHECGRTKIAE</sequence>
<dbReference type="OrthoDB" id="3402203at2"/>
<comment type="caution">
    <text evidence="1">The sequence shown here is derived from an EMBL/GenBank/DDBJ whole genome shotgun (WGS) entry which is preliminary data.</text>
</comment>
<keyword evidence="2" id="KW-1185">Reference proteome</keyword>
<dbReference type="EMBL" id="VOBR01000028">
    <property type="protein sequence ID" value="TWP46937.1"/>
    <property type="molecule type" value="Genomic_DNA"/>
</dbReference>
<accession>A0A563EL04</accession>
<organism evidence="1 2">
    <name type="scientific">Lentzea tibetensis</name>
    <dbReference type="NCBI Taxonomy" id="2591470"/>
    <lineage>
        <taxon>Bacteria</taxon>
        <taxon>Bacillati</taxon>
        <taxon>Actinomycetota</taxon>
        <taxon>Actinomycetes</taxon>
        <taxon>Pseudonocardiales</taxon>
        <taxon>Pseudonocardiaceae</taxon>
        <taxon>Lentzea</taxon>
    </lineage>
</organism>
<gene>
    <name evidence="1" type="ORF">FKR81_33300</name>
</gene>
<reference evidence="1 2" key="1">
    <citation type="submission" date="2019-07" db="EMBL/GenBank/DDBJ databases">
        <title>Lentzea xizangensis sp. nov., isolated from Qinghai-Tibetan Plateau Soils.</title>
        <authorList>
            <person name="Huang J."/>
        </authorList>
    </citation>
    <scope>NUCLEOTIDE SEQUENCE [LARGE SCALE GENOMIC DNA]</scope>
    <source>
        <strain evidence="1 2">FXJ1.1311</strain>
    </source>
</reference>